<dbReference type="EMBL" id="CP139487">
    <property type="protein sequence ID" value="WPU66958.1"/>
    <property type="molecule type" value="Genomic_DNA"/>
</dbReference>
<reference evidence="3 4" key="1">
    <citation type="submission" date="2023-11" db="EMBL/GenBank/DDBJ databases">
        <title>Peredibacter starrii A3.12.</title>
        <authorList>
            <person name="Mitchell R.J."/>
        </authorList>
    </citation>
    <scope>NUCLEOTIDE SEQUENCE [LARGE SCALE GENOMIC DNA]</scope>
    <source>
        <strain evidence="3 4">A3.12</strain>
    </source>
</reference>
<dbReference type="AlphaFoldDB" id="A0AAX4HU96"/>
<evidence type="ECO:0000313" key="3">
    <source>
        <dbReference type="EMBL" id="WPU66958.1"/>
    </source>
</evidence>
<name>A0AAX4HU96_9BACT</name>
<dbReference type="Gene3D" id="3.10.620.30">
    <property type="match status" value="1"/>
</dbReference>
<dbReference type="KEGG" id="psti:SOO65_09365"/>
<feature type="chain" id="PRO_5043892716" evidence="1">
    <location>
        <begin position="18"/>
        <end position="280"/>
    </location>
</feature>
<evidence type="ECO:0000256" key="1">
    <source>
        <dbReference type="SAM" id="SignalP"/>
    </source>
</evidence>
<dbReference type="InterPro" id="IPR041325">
    <property type="entry name" value="Gln_deamidase_2"/>
</dbReference>
<feature type="domain" description="Protein glutaminase" evidence="2">
    <location>
        <begin position="125"/>
        <end position="208"/>
    </location>
</feature>
<dbReference type="Pfam" id="PF18626">
    <property type="entry name" value="Gln_deamidase_2"/>
    <property type="match status" value="1"/>
</dbReference>
<dbReference type="RefSeq" id="WP_321399674.1">
    <property type="nucleotide sequence ID" value="NZ_CP139487.1"/>
</dbReference>
<evidence type="ECO:0000259" key="2">
    <source>
        <dbReference type="Pfam" id="PF18626"/>
    </source>
</evidence>
<sequence length="280" mass="33353">MRFLLLLLVLISLPLMANTQLSTQIHDIDMGAQGNEEPLIFLASGDVVRFKNFDKNVLLQLREAIKKKTWFRVTLNEKREILKLEEIAAPLPTSHEKMLHFSDAPYRPSYLKSMDQARSMFYEARTNHKESQCFNRAHVWAYDWRIKHQLYSSKVWLFFTRKYIRKFKFQWWFHVAPMAHVNINGEMKERVMDIKYARGPIKLKTWTDIFMRDYADCPVVEKYSDHANFPESGTCFVMKSSMYYYQPVDLEQRDLTGIEKSHWMEPEVKQAFLEAMDITL</sequence>
<evidence type="ECO:0000313" key="4">
    <source>
        <dbReference type="Proteomes" id="UP001324634"/>
    </source>
</evidence>
<keyword evidence="4" id="KW-1185">Reference proteome</keyword>
<dbReference type="Proteomes" id="UP001324634">
    <property type="component" value="Chromosome"/>
</dbReference>
<keyword evidence="1" id="KW-0732">Signal</keyword>
<protein>
    <submittedName>
        <fullName evidence="3">Protein-glutamine glutaminase family protein</fullName>
    </submittedName>
</protein>
<gene>
    <name evidence="3" type="ORF">SOO65_09365</name>
</gene>
<organism evidence="3 4">
    <name type="scientific">Peredibacter starrii</name>
    <dbReference type="NCBI Taxonomy" id="28202"/>
    <lineage>
        <taxon>Bacteria</taxon>
        <taxon>Pseudomonadati</taxon>
        <taxon>Bdellovibrionota</taxon>
        <taxon>Bacteriovoracia</taxon>
        <taxon>Bacteriovoracales</taxon>
        <taxon>Bacteriovoracaceae</taxon>
        <taxon>Peredibacter</taxon>
    </lineage>
</organism>
<proteinExistence type="predicted"/>
<feature type="signal peptide" evidence="1">
    <location>
        <begin position="1"/>
        <end position="17"/>
    </location>
</feature>
<accession>A0AAX4HU96</accession>